<dbReference type="InterPro" id="IPR016181">
    <property type="entry name" value="Acyl_CoA_acyltransferase"/>
</dbReference>
<evidence type="ECO:0000313" key="5">
    <source>
        <dbReference type="Proteomes" id="UP000824265"/>
    </source>
</evidence>
<reference evidence="4" key="1">
    <citation type="journal article" date="2021" name="PeerJ">
        <title>Extensive microbial diversity within the chicken gut microbiome revealed by metagenomics and culture.</title>
        <authorList>
            <person name="Gilroy R."/>
            <person name="Ravi A."/>
            <person name="Getino M."/>
            <person name="Pursley I."/>
            <person name="Horton D.L."/>
            <person name="Alikhan N.F."/>
            <person name="Baker D."/>
            <person name="Gharbi K."/>
            <person name="Hall N."/>
            <person name="Watson M."/>
            <person name="Adriaenssens E.M."/>
            <person name="Foster-Nyarko E."/>
            <person name="Jarju S."/>
            <person name="Secka A."/>
            <person name="Antonio M."/>
            <person name="Oren A."/>
            <person name="Chaudhuri R.R."/>
            <person name="La Ragione R."/>
            <person name="Hildebrand F."/>
            <person name="Pallen M.J."/>
        </authorList>
    </citation>
    <scope>NUCLEOTIDE SEQUENCE</scope>
    <source>
        <strain evidence="4">CHK195-6426</strain>
    </source>
</reference>
<evidence type="ECO:0000256" key="2">
    <source>
        <dbReference type="ARBA" id="ARBA00023315"/>
    </source>
</evidence>
<dbReference type="PROSITE" id="PS51186">
    <property type="entry name" value="GNAT"/>
    <property type="match status" value="1"/>
</dbReference>
<dbReference type="CDD" id="cd04301">
    <property type="entry name" value="NAT_SF"/>
    <property type="match status" value="1"/>
</dbReference>
<accession>A0A9D1R6A0</accession>
<protein>
    <submittedName>
        <fullName evidence="4">GNAT family N-acetyltransferase</fullName>
    </submittedName>
</protein>
<reference evidence="4" key="2">
    <citation type="submission" date="2021-04" db="EMBL/GenBank/DDBJ databases">
        <authorList>
            <person name="Gilroy R."/>
        </authorList>
    </citation>
    <scope>NUCLEOTIDE SEQUENCE</scope>
    <source>
        <strain evidence="4">CHK195-6426</strain>
    </source>
</reference>
<dbReference type="Proteomes" id="UP000824265">
    <property type="component" value="Unassembled WGS sequence"/>
</dbReference>
<evidence type="ECO:0000256" key="1">
    <source>
        <dbReference type="ARBA" id="ARBA00022679"/>
    </source>
</evidence>
<proteinExistence type="predicted"/>
<comment type="caution">
    <text evidence="4">The sequence shown here is derived from an EMBL/GenBank/DDBJ whole genome shotgun (WGS) entry which is preliminary data.</text>
</comment>
<evidence type="ECO:0000259" key="3">
    <source>
        <dbReference type="PROSITE" id="PS51186"/>
    </source>
</evidence>
<sequence length="178" mass="20510">MLHIRTACAEDAPGLLEIYAPYVENTMITFEYQVPSPGEFKERICRTLENYPYLVAEADGRLLGYAYASAFKDRAAYAWSAETSIYVRQNYRRNGVGRALYTELERLLFAQHVCNLCACISYPHPESIAFHESFGYHMAAHFTASGYKAGKWQDMVWMEKELFPRQIPPKPFLPFSQL</sequence>
<keyword evidence="1" id="KW-0808">Transferase</keyword>
<dbReference type="GO" id="GO:0016747">
    <property type="term" value="F:acyltransferase activity, transferring groups other than amino-acyl groups"/>
    <property type="evidence" value="ECO:0007669"/>
    <property type="project" value="InterPro"/>
</dbReference>
<dbReference type="PANTHER" id="PTHR43072">
    <property type="entry name" value="N-ACETYLTRANSFERASE"/>
    <property type="match status" value="1"/>
</dbReference>
<keyword evidence="2" id="KW-0012">Acyltransferase</keyword>
<dbReference type="SUPFAM" id="SSF55729">
    <property type="entry name" value="Acyl-CoA N-acyltransferases (Nat)"/>
    <property type="match status" value="1"/>
</dbReference>
<dbReference type="AlphaFoldDB" id="A0A9D1R6A0"/>
<dbReference type="Pfam" id="PF13420">
    <property type="entry name" value="Acetyltransf_4"/>
    <property type="match status" value="1"/>
</dbReference>
<gene>
    <name evidence="4" type="ORF">H9742_09255</name>
</gene>
<dbReference type="Gene3D" id="3.40.630.30">
    <property type="match status" value="1"/>
</dbReference>
<evidence type="ECO:0000313" key="4">
    <source>
        <dbReference type="EMBL" id="HIW81684.1"/>
    </source>
</evidence>
<dbReference type="EMBL" id="DXGH01000050">
    <property type="protein sequence ID" value="HIW81684.1"/>
    <property type="molecule type" value="Genomic_DNA"/>
</dbReference>
<feature type="domain" description="N-acetyltransferase" evidence="3">
    <location>
        <begin position="2"/>
        <end position="163"/>
    </location>
</feature>
<dbReference type="PANTHER" id="PTHR43072:SF23">
    <property type="entry name" value="UPF0039 PROTEIN C11D3.02C"/>
    <property type="match status" value="1"/>
</dbReference>
<organism evidence="4 5">
    <name type="scientific">Candidatus Acetatifactor stercoripullorum</name>
    <dbReference type="NCBI Taxonomy" id="2838414"/>
    <lineage>
        <taxon>Bacteria</taxon>
        <taxon>Bacillati</taxon>
        <taxon>Bacillota</taxon>
        <taxon>Clostridia</taxon>
        <taxon>Lachnospirales</taxon>
        <taxon>Lachnospiraceae</taxon>
        <taxon>Acetatifactor</taxon>
    </lineage>
</organism>
<name>A0A9D1R6A0_9FIRM</name>
<dbReference type="InterPro" id="IPR000182">
    <property type="entry name" value="GNAT_dom"/>
</dbReference>